<dbReference type="Gene3D" id="4.10.280.10">
    <property type="entry name" value="Helix-loop-helix DNA-binding domain"/>
    <property type="match status" value="1"/>
</dbReference>
<evidence type="ECO:0000256" key="5">
    <source>
        <dbReference type="ARBA" id="ARBA00023163"/>
    </source>
</evidence>
<gene>
    <name evidence="9" type="ORF">M8C21_022732</name>
</gene>
<dbReference type="InterPro" id="IPR045843">
    <property type="entry name" value="IND-like"/>
</dbReference>
<evidence type="ECO:0000256" key="3">
    <source>
        <dbReference type="ARBA" id="ARBA00023015"/>
    </source>
</evidence>
<dbReference type="EMBL" id="JAMZMK010009328">
    <property type="protein sequence ID" value="KAI7736282.1"/>
    <property type="molecule type" value="Genomic_DNA"/>
</dbReference>
<dbReference type="InterPro" id="IPR011598">
    <property type="entry name" value="bHLH_dom"/>
</dbReference>
<comment type="subcellular location">
    <subcellularLocation>
        <location evidence="1">Nucleus</location>
    </subcellularLocation>
</comment>
<evidence type="ECO:0000259" key="8">
    <source>
        <dbReference type="PROSITE" id="PS50888"/>
    </source>
</evidence>
<dbReference type="Proteomes" id="UP001206925">
    <property type="component" value="Unassembled WGS sequence"/>
</dbReference>
<dbReference type="GO" id="GO:0000981">
    <property type="term" value="F:DNA-binding transcription factor activity, RNA polymerase II-specific"/>
    <property type="evidence" value="ECO:0007669"/>
    <property type="project" value="TreeGrafter"/>
</dbReference>
<evidence type="ECO:0000313" key="10">
    <source>
        <dbReference type="Proteomes" id="UP001206925"/>
    </source>
</evidence>
<keyword evidence="3" id="KW-0805">Transcription regulation</keyword>
<evidence type="ECO:0000256" key="2">
    <source>
        <dbReference type="ARBA" id="ARBA00011738"/>
    </source>
</evidence>
<evidence type="ECO:0000256" key="1">
    <source>
        <dbReference type="ARBA" id="ARBA00004123"/>
    </source>
</evidence>
<keyword evidence="10" id="KW-1185">Reference proteome</keyword>
<evidence type="ECO:0000256" key="7">
    <source>
        <dbReference type="SAM" id="MobiDB-lite"/>
    </source>
</evidence>
<dbReference type="GO" id="GO:0000978">
    <property type="term" value="F:RNA polymerase II cis-regulatory region sequence-specific DNA binding"/>
    <property type="evidence" value="ECO:0007669"/>
    <property type="project" value="TreeGrafter"/>
</dbReference>
<dbReference type="GO" id="GO:0005634">
    <property type="term" value="C:nucleus"/>
    <property type="evidence" value="ECO:0007669"/>
    <property type="project" value="UniProtKB-SubCell"/>
</dbReference>
<keyword evidence="4" id="KW-0238">DNA-binding</keyword>
<reference evidence="9" key="1">
    <citation type="submission" date="2022-06" db="EMBL/GenBank/DDBJ databases">
        <title>Uncovering the hologenomic basis of an extraordinary plant invasion.</title>
        <authorList>
            <person name="Bieker V.C."/>
            <person name="Martin M.D."/>
            <person name="Gilbert T."/>
            <person name="Hodgins K."/>
            <person name="Battlay P."/>
            <person name="Petersen B."/>
            <person name="Wilson J."/>
        </authorList>
    </citation>
    <scope>NUCLEOTIDE SEQUENCE</scope>
    <source>
        <strain evidence="9">AA19_3_7</strain>
        <tissue evidence="9">Leaf</tissue>
    </source>
</reference>
<keyword evidence="6" id="KW-0539">Nucleus</keyword>
<dbReference type="GO" id="GO:0046983">
    <property type="term" value="F:protein dimerization activity"/>
    <property type="evidence" value="ECO:0007669"/>
    <property type="project" value="InterPro"/>
</dbReference>
<feature type="domain" description="BHLH" evidence="8">
    <location>
        <begin position="250"/>
        <end position="299"/>
    </location>
</feature>
<dbReference type="InterPro" id="IPR036638">
    <property type="entry name" value="HLH_DNA-bd_sf"/>
</dbReference>
<dbReference type="CDD" id="cd11393">
    <property type="entry name" value="bHLH_AtbHLH_like"/>
    <property type="match status" value="1"/>
</dbReference>
<dbReference type="PROSITE" id="PS50888">
    <property type="entry name" value="BHLH"/>
    <property type="match status" value="1"/>
</dbReference>
<proteinExistence type="predicted"/>
<dbReference type="SUPFAM" id="SSF47459">
    <property type="entry name" value="HLH, helix-loop-helix DNA-binding domain"/>
    <property type="match status" value="1"/>
</dbReference>
<accession>A0AAD5C717</accession>
<keyword evidence="5" id="KW-0804">Transcription</keyword>
<dbReference type="InterPro" id="IPR045239">
    <property type="entry name" value="bHLH95_bHLH"/>
</dbReference>
<name>A0AAD5C717_AMBAR</name>
<sequence>MAEEFQAEVCGENWWSSPITTFNANANSSFMGSYGGGCCQNNFMNMKTRSTDESSGCCGTAILPDSASQLMGSSPSTTTNNIWYQALLVNGRTGESFSQTLPEILNGLPNSGQNSSNFGMDQDQASNFITNSSDCTGDFGSNSYGYPSSLLQTLFDGASSSPPPPPPPDVANYIQVNSLNNFDQVPSMAFLCNPSALDVNQAGFLSSKQAYEEKPKCPNIKSQDDEIQDNMGSSVKKGSMDSTTFKRPRLETPSPLPTFKVRKEKLGDRVTALQQLVSPFGKTDTASVLHEAIEYIKLLHDQVNLLSSPYMKNGANMQVQQRSDKVEDNNEGNRLQDLRSRGLCLVPVSSTFPVTTDTTPDYWTSGFRSTF</sequence>
<evidence type="ECO:0000313" key="9">
    <source>
        <dbReference type="EMBL" id="KAI7736282.1"/>
    </source>
</evidence>
<evidence type="ECO:0000256" key="4">
    <source>
        <dbReference type="ARBA" id="ARBA00023125"/>
    </source>
</evidence>
<dbReference type="PANTHER" id="PTHR16223:SF238">
    <property type="entry name" value="TRANSCRIPTION FACTOR BHLH114"/>
    <property type="match status" value="1"/>
</dbReference>
<dbReference type="FunFam" id="4.10.280.10:FF:000032">
    <property type="entry name" value="Transcription factor bHLH123 family"/>
    <property type="match status" value="1"/>
</dbReference>
<organism evidence="9 10">
    <name type="scientific">Ambrosia artemisiifolia</name>
    <name type="common">Common ragweed</name>
    <dbReference type="NCBI Taxonomy" id="4212"/>
    <lineage>
        <taxon>Eukaryota</taxon>
        <taxon>Viridiplantae</taxon>
        <taxon>Streptophyta</taxon>
        <taxon>Embryophyta</taxon>
        <taxon>Tracheophyta</taxon>
        <taxon>Spermatophyta</taxon>
        <taxon>Magnoliopsida</taxon>
        <taxon>eudicotyledons</taxon>
        <taxon>Gunneridae</taxon>
        <taxon>Pentapetalae</taxon>
        <taxon>asterids</taxon>
        <taxon>campanulids</taxon>
        <taxon>Asterales</taxon>
        <taxon>Asteraceae</taxon>
        <taxon>Asteroideae</taxon>
        <taxon>Heliantheae alliance</taxon>
        <taxon>Heliantheae</taxon>
        <taxon>Ambrosia</taxon>
    </lineage>
</organism>
<evidence type="ECO:0000256" key="6">
    <source>
        <dbReference type="ARBA" id="ARBA00023242"/>
    </source>
</evidence>
<comment type="subunit">
    <text evidence="2">Homodimer.</text>
</comment>
<dbReference type="AlphaFoldDB" id="A0AAD5C717"/>
<dbReference type="PANTHER" id="PTHR16223">
    <property type="entry name" value="TRANSCRIPTION FACTOR BHLH83-RELATED"/>
    <property type="match status" value="1"/>
</dbReference>
<feature type="region of interest" description="Disordered" evidence="7">
    <location>
        <begin position="232"/>
        <end position="256"/>
    </location>
</feature>
<comment type="caution">
    <text evidence="9">The sequence shown here is derived from an EMBL/GenBank/DDBJ whole genome shotgun (WGS) entry which is preliminary data.</text>
</comment>
<protein>
    <recommendedName>
        <fullName evidence="8">BHLH domain-containing protein</fullName>
    </recommendedName>
</protein>